<evidence type="ECO:0000313" key="2">
    <source>
        <dbReference type="Proteomes" id="UP000215199"/>
    </source>
</evidence>
<keyword evidence="2" id="KW-1185">Reference proteome</keyword>
<dbReference type="OrthoDB" id="5194596at2"/>
<proteinExistence type="predicted"/>
<organism evidence="1 2">
    <name type="scientific">Amycolatopsis vastitatis</name>
    <dbReference type="NCBI Taxonomy" id="1905142"/>
    <lineage>
        <taxon>Bacteria</taxon>
        <taxon>Bacillati</taxon>
        <taxon>Actinomycetota</taxon>
        <taxon>Actinomycetes</taxon>
        <taxon>Pseudonocardiales</taxon>
        <taxon>Pseudonocardiaceae</taxon>
        <taxon>Amycolatopsis</taxon>
    </lineage>
</organism>
<dbReference type="Proteomes" id="UP000215199">
    <property type="component" value="Unassembled WGS sequence"/>
</dbReference>
<dbReference type="EMBL" id="NMUL01000067">
    <property type="protein sequence ID" value="OXM60033.1"/>
    <property type="molecule type" value="Genomic_DNA"/>
</dbReference>
<dbReference type="RefSeq" id="WP_093953704.1">
    <property type="nucleotide sequence ID" value="NZ_NMUL01000067.1"/>
</dbReference>
<reference evidence="2" key="1">
    <citation type="submission" date="2017-07" db="EMBL/GenBank/DDBJ databases">
        <title>Comparative genome mining reveals phylogenetic distribution patterns of secondary metabolites in Amycolatopsis.</title>
        <authorList>
            <person name="Adamek M."/>
            <person name="Alanjary M."/>
            <person name="Sales-Ortells H."/>
            <person name="Goodfellow M."/>
            <person name="Bull A.T."/>
            <person name="Kalinowski J."/>
            <person name="Ziemert N."/>
        </authorList>
    </citation>
    <scope>NUCLEOTIDE SEQUENCE [LARGE SCALE GENOMIC DNA]</scope>
    <source>
        <strain evidence="2">H5</strain>
    </source>
</reference>
<gene>
    <name evidence="1" type="ORF">CF165_44905</name>
</gene>
<sequence>MRNTWIVTVPRDFPPKDLKGIDALLLACEERGTTSLEQLYGAVLLEQFGSAVATAVDAGSLGGRRTNSTGRPPEV</sequence>
<name>A0A229SMI1_9PSEU</name>
<evidence type="ECO:0000313" key="1">
    <source>
        <dbReference type="EMBL" id="OXM60033.1"/>
    </source>
</evidence>
<protein>
    <submittedName>
        <fullName evidence="1">Uncharacterized protein</fullName>
    </submittedName>
</protein>
<dbReference type="AlphaFoldDB" id="A0A229SMI1"/>
<comment type="caution">
    <text evidence="1">The sequence shown here is derived from an EMBL/GenBank/DDBJ whole genome shotgun (WGS) entry which is preliminary data.</text>
</comment>
<accession>A0A229SMI1</accession>